<dbReference type="SMART" id="SM00066">
    <property type="entry name" value="GAL4"/>
    <property type="match status" value="1"/>
</dbReference>
<dbReference type="SUPFAM" id="SSF57701">
    <property type="entry name" value="Zn2/Cys6 DNA-binding domain"/>
    <property type="match status" value="1"/>
</dbReference>
<keyword evidence="3" id="KW-0805">Transcription regulation</keyword>
<dbReference type="InterPro" id="IPR052478">
    <property type="entry name" value="Metabolite_Synth_Reg"/>
</dbReference>
<feature type="non-terminal residue" evidence="9">
    <location>
        <position position="550"/>
    </location>
</feature>
<keyword evidence="10" id="KW-1185">Reference proteome</keyword>
<evidence type="ECO:0000256" key="1">
    <source>
        <dbReference type="ARBA" id="ARBA00022723"/>
    </source>
</evidence>
<dbReference type="InterPro" id="IPR001138">
    <property type="entry name" value="Zn2Cys6_DnaBD"/>
</dbReference>
<gene>
    <name evidence="9" type="ORF">K470DRAFT_208077</name>
</gene>
<sequence length="550" mass="61212">TKRRASPSSPDNEQSPPEHTGRQRSRAACTPCRQRKRKCDGKLPCGTCQRYEYECHFSTTKRVEVGVNGNSPSTTIPSKSPLTAPGARFHHRAILDPVKTRFVRANSAIAFPRILGMDLESDTIPRLHSFAWNTGIRPELTEETTPITTLLTWSDWQRLSRVYFTVIWPEFSLLDESELPNLVSSRFQNPLGSNDLDAVIFGVAALGSFFSSTPHPKEKQFTFIARKVLTQRSVNGPTTHNITGWILRTLYLRLTSRPHGSWMSSCITMHQAEASGLHKELQTISVVYPQVPIPDPKLQTTRRKLFHIARALNVILSFEYGRSRVTLDLITTKPFPAEEGSSAHEFVALADLLPCDSPGSESDPPAALGTALSRLAEGPKTHSAFLMLLKADLSFAIYRRLWLMSLTDAKDRVEVVLGLGKEALSAARELLEMGRAWWGLIHTPFQFLCVVLAASTPRALGYVKEVMGLLRRVGEIFETFMVKEAVRQARELVVMARKRKLVEVGLLEVEGVETAAEEGEVTGGEGVVVQGLQDWGAFEWDVFLNPALVV</sequence>
<evidence type="ECO:0000256" key="7">
    <source>
        <dbReference type="SAM" id="MobiDB-lite"/>
    </source>
</evidence>
<keyword evidence="1" id="KW-0479">Metal-binding</keyword>
<evidence type="ECO:0000256" key="6">
    <source>
        <dbReference type="ARBA" id="ARBA00023242"/>
    </source>
</evidence>
<keyword evidence="5" id="KW-0804">Transcription</keyword>
<dbReference type="CDD" id="cd12148">
    <property type="entry name" value="fungal_TF_MHR"/>
    <property type="match status" value="1"/>
</dbReference>
<dbReference type="Gene3D" id="4.10.240.10">
    <property type="entry name" value="Zn(2)-C6 fungal-type DNA-binding domain"/>
    <property type="match status" value="1"/>
</dbReference>
<dbReference type="AlphaFoldDB" id="A0A6A7BXT7"/>
<dbReference type="PROSITE" id="PS50048">
    <property type="entry name" value="ZN2_CY6_FUNGAL_2"/>
    <property type="match status" value="1"/>
</dbReference>
<dbReference type="GO" id="GO:0003677">
    <property type="term" value="F:DNA binding"/>
    <property type="evidence" value="ECO:0007669"/>
    <property type="project" value="UniProtKB-KW"/>
</dbReference>
<evidence type="ECO:0000256" key="3">
    <source>
        <dbReference type="ARBA" id="ARBA00023015"/>
    </source>
</evidence>
<proteinExistence type="predicted"/>
<evidence type="ECO:0000313" key="10">
    <source>
        <dbReference type="Proteomes" id="UP000799421"/>
    </source>
</evidence>
<name>A0A6A7BXT7_9PEZI</name>
<dbReference type="PANTHER" id="PTHR31779">
    <property type="entry name" value="2-NITROPROPANE DIOXYGENASE FAMILY, PUTATIVE (AFU_ORTHOLOGUE AFUA_2G17430)-RELATED"/>
    <property type="match status" value="1"/>
</dbReference>
<feature type="compositionally biased region" description="Polar residues" evidence="7">
    <location>
        <begin position="1"/>
        <end position="17"/>
    </location>
</feature>
<dbReference type="InterPro" id="IPR036864">
    <property type="entry name" value="Zn2-C6_fun-type_DNA-bd_sf"/>
</dbReference>
<organism evidence="9 10">
    <name type="scientific">Piedraia hortae CBS 480.64</name>
    <dbReference type="NCBI Taxonomy" id="1314780"/>
    <lineage>
        <taxon>Eukaryota</taxon>
        <taxon>Fungi</taxon>
        <taxon>Dikarya</taxon>
        <taxon>Ascomycota</taxon>
        <taxon>Pezizomycotina</taxon>
        <taxon>Dothideomycetes</taxon>
        <taxon>Dothideomycetidae</taxon>
        <taxon>Capnodiales</taxon>
        <taxon>Piedraiaceae</taxon>
        <taxon>Piedraia</taxon>
    </lineage>
</organism>
<dbReference type="Pfam" id="PF00172">
    <property type="entry name" value="Zn_clus"/>
    <property type="match status" value="1"/>
</dbReference>
<dbReference type="CDD" id="cd00067">
    <property type="entry name" value="GAL4"/>
    <property type="match status" value="1"/>
</dbReference>
<dbReference type="GO" id="GO:0009410">
    <property type="term" value="P:response to xenobiotic stimulus"/>
    <property type="evidence" value="ECO:0007669"/>
    <property type="project" value="TreeGrafter"/>
</dbReference>
<feature type="non-terminal residue" evidence="9">
    <location>
        <position position="1"/>
    </location>
</feature>
<dbReference type="GO" id="GO:0000981">
    <property type="term" value="F:DNA-binding transcription factor activity, RNA polymerase II-specific"/>
    <property type="evidence" value="ECO:0007669"/>
    <property type="project" value="InterPro"/>
</dbReference>
<keyword evidence="4" id="KW-0238">DNA-binding</keyword>
<evidence type="ECO:0000256" key="2">
    <source>
        <dbReference type="ARBA" id="ARBA00022833"/>
    </source>
</evidence>
<keyword evidence="2" id="KW-0862">Zinc</keyword>
<dbReference type="PROSITE" id="PS00463">
    <property type="entry name" value="ZN2_CY6_FUNGAL_1"/>
    <property type="match status" value="1"/>
</dbReference>
<feature type="domain" description="Zn(2)-C6 fungal-type" evidence="8">
    <location>
        <begin position="28"/>
        <end position="57"/>
    </location>
</feature>
<protein>
    <recommendedName>
        <fullName evidence="8">Zn(2)-C6 fungal-type domain-containing protein</fullName>
    </recommendedName>
</protein>
<evidence type="ECO:0000313" key="9">
    <source>
        <dbReference type="EMBL" id="KAF2860024.1"/>
    </source>
</evidence>
<evidence type="ECO:0000256" key="5">
    <source>
        <dbReference type="ARBA" id="ARBA00023163"/>
    </source>
</evidence>
<keyword evidence="6" id="KW-0539">Nucleus</keyword>
<reference evidence="9" key="1">
    <citation type="journal article" date="2020" name="Stud. Mycol.">
        <title>101 Dothideomycetes genomes: a test case for predicting lifestyles and emergence of pathogens.</title>
        <authorList>
            <person name="Haridas S."/>
            <person name="Albert R."/>
            <person name="Binder M."/>
            <person name="Bloem J."/>
            <person name="Labutti K."/>
            <person name="Salamov A."/>
            <person name="Andreopoulos B."/>
            <person name="Baker S."/>
            <person name="Barry K."/>
            <person name="Bills G."/>
            <person name="Bluhm B."/>
            <person name="Cannon C."/>
            <person name="Castanera R."/>
            <person name="Culley D."/>
            <person name="Daum C."/>
            <person name="Ezra D."/>
            <person name="Gonzalez J."/>
            <person name="Henrissat B."/>
            <person name="Kuo A."/>
            <person name="Liang C."/>
            <person name="Lipzen A."/>
            <person name="Lutzoni F."/>
            <person name="Magnuson J."/>
            <person name="Mondo S."/>
            <person name="Nolan M."/>
            <person name="Ohm R."/>
            <person name="Pangilinan J."/>
            <person name="Park H.-J."/>
            <person name="Ramirez L."/>
            <person name="Alfaro M."/>
            <person name="Sun H."/>
            <person name="Tritt A."/>
            <person name="Yoshinaga Y."/>
            <person name="Zwiers L.-H."/>
            <person name="Turgeon B."/>
            <person name="Goodwin S."/>
            <person name="Spatafora J."/>
            <person name="Crous P."/>
            <person name="Grigoriev I."/>
        </authorList>
    </citation>
    <scope>NUCLEOTIDE SEQUENCE</scope>
    <source>
        <strain evidence="9">CBS 480.64</strain>
    </source>
</reference>
<dbReference type="PANTHER" id="PTHR31779:SF4">
    <property type="entry name" value="2-NITROPROPANE DIOXYGENASE FAMILY, PUTATIVE (AFU_ORTHOLOGUE AFUA_2G17430)-RELATED"/>
    <property type="match status" value="1"/>
</dbReference>
<dbReference type="OrthoDB" id="4064873at2759"/>
<dbReference type="EMBL" id="MU005986">
    <property type="protein sequence ID" value="KAF2860024.1"/>
    <property type="molecule type" value="Genomic_DNA"/>
</dbReference>
<dbReference type="Proteomes" id="UP000799421">
    <property type="component" value="Unassembled WGS sequence"/>
</dbReference>
<evidence type="ECO:0000256" key="4">
    <source>
        <dbReference type="ARBA" id="ARBA00023125"/>
    </source>
</evidence>
<feature type="region of interest" description="Disordered" evidence="7">
    <location>
        <begin position="1"/>
        <end position="29"/>
    </location>
</feature>
<accession>A0A6A7BXT7</accession>
<dbReference type="GO" id="GO:0008270">
    <property type="term" value="F:zinc ion binding"/>
    <property type="evidence" value="ECO:0007669"/>
    <property type="project" value="InterPro"/>
</dbReference>
<evidence type="ECO:0000259" key="8">
    <source>
        <dbReference type="PROSITE" id="PS50048"/>
    </source>
</evidence>